<accession>A0A9Q1FCN4</accession>
<feature type="region of interest" description="Disordered" evidence="1">
    <location>
        <begin position="57"/>
        <end position="167"/>
    </location>
</feature>
<sequence length="203" mass="21391">MIKKIVLKLGEKSASFILPLARSGGFFRQKADRNLVCSVIGRPQKPLPALLVPAGLQSQAAPRRGSQAGIGQQERGRLSPAPMGCPQQATSGFTAVTRAQSSGNRADSSPHNRGRRSRPQWPQMRSCGQGPIAVSEEMEAPVTTPESAENKSNATEASSDTSRLRRRQVSLVAGRAKAAEDRPVAQGTAAALIGRVTAGAACR</sequence>
<organism evidence="2 3">
    <name type="scientific">Synaphobranchus kaupii</name>
    <name type="common">Kaup's arrowtooth eel</name>
    <dbReference type="NCBI Taxonomy" id="118154"/>
    <lineage>
        <taxon>Eukaryota</taxon>
        <taxon>Metazoa</taxon>
        <taxon>Chordata</taxon>
        <taxon>Craniata</taxon>
        <taxon>Vertebrata</taxon>
        <taxon>Euteleostomi</taxon>
        <taxon>Actinopterygii</taxon>
        <taxon>Neopterygii</taxon>
        <taxon>Teleostei</taxon>
        <taxon>Anguilliformes</taxon>
        <taxon>Synaphobranchidae</taxon>
        <taxon>Synaphobranchus</taxon>
    </lineage>
</organism>
<proteinExistence type="predicted"/>
<dbReference type="Proteomes" id="UP001152622">
    <property type="component" value="Chromosome 6"/>
</dbReference>
<evidence type="ECO:0000256" key="1">
    <source>
        <dbReference type="SAM" id="MobiDB-lite"/>
    </source>
</evidence>
<keyword evidence="3" id="KW-1185">Reference proteome</keyword>
<dbReference type="AlphaFoldDB" id="A0A9Q1FCN4"/>
<gene>
    <name evidence="2" type="ORF">SKAU_G00186840</name>
</gene>
<feature type="compositionally biased region" description="Polar residues" evidence="1">
    <location>
        <begin position="144"/>
        <end position="161"/>
    </location>
</feature>
<comment type="caution">
    <text evidence="2">The sequence shown here is derived from an EMBL/GenBank/DDBJ whole genome shotgun (WGS) entry which is preliminary data.</text>
</comment>
<evidence type="ECO:0000313" key="3">
    <source>
        <dbReference type="Proteomes" id="UP001152622"/>
    </source>
</evidence>
<protein>
    <submittedName>
        <fullName evidence="2">Uncharacterized protein</fullName>
    </submittedName>
</protein>
<name>A0A9Q1FCN4_SYNKA</name>
<dbReference type="EMBL" id="JAINUF010000006">
    <property type="protein sequence ID" value="KAJ8355890.1"/>
    <property type="molecule type" value="Genomic_DNA"/>
</dbReference>
<feature type="compositionally biased region" description="Polar residues" evidence="1">
    <location>
        <begin position="87"/>
        <end position="111"/>
    </location>
</feature>
<evidence type="ECO:0000313" key="2">
    <source>
        <dbReference type="EMBL" id="KAJ8355890.1"/>
    </source>
</evidence>
<reference evidence="2" key="1">
    <citation type="journal article" date="2023" name="Science">
        <title>Genome structures resolve the early diversification of teleost fishes.</title>
        <authorList>
            <person name="Parey E."/>
            <person name="Louis A."/>
            <person name="Montfort J."/>
            <person name="Bouchez O."/>
            <person name="Roques C."/>
            <person name="Iampietro C."/>
            <person name="Lluch J."/>
            <person name="Castinel A."/>
            <person name="Donnadieu C."/>
            <person name="Desvignes T."/>
            <person name="Floi Bucao C."/>
            <person name="Jouanno E."/>
            <person name="Wen M."/>
            <person name="Mejri S."/>
            <person name="Dirks R."/>
            <person name="Jansen H."/>
            <person name="Henkel C."/>
            <person name="Chen W.J."/>
            <person name="Zahm M."/>
            <person name="Cabau C."/>
            <person name="Klopp C."/>
            <person name="Thompson A.W."/>
            <person name="Robinson-Rechavi M."/>
            <person name="Braasch I."/>
            <person name="Lecointre G."/>
            <person name="Bobe J."/>
            <person name="Postlethwait J.H."/>
            <person name="Berthelot C."/>
            <person name="Roest Crollius H."/>
            <person name="Guiguen Y."/>
        </authorList>
    </citation>
    <scope>NUCLEOTIDE SEQUENCE</scope>
    <source>
        <strain evidence="2">WJC10195</strain>
    </source>
</reference>